<gene>
    <name evidence="1" type="ORF">DEJ47_02635</name>
</gene>
<dbReference type="RefSeq" id="WP_150164525.1">
    <property type="nucleotide sequence ID" value="NZ_CP029193.1"/>
</dbReference>
<name>A0A5P2B4L5_STRVZ</name>
<reference evidence="1 2" key="1">
    <citation type="submission" date="2018-05" db="EMBL/GenBank/DDBJ databases">
        <title>Streptomyces venezuelae.</title>
        <authorList>
            <person name="Kim W."/>
            <person name="Lee N."/>
            <person name="Cho B.-K."/>
        </authorList>
    </citation>
    <scope>NUCLEOTIDE SEQUENCE [LARGE SCALE GENOMIC DNA]</scope>
    <source>
        <strain evidence="1 2">ATCC 14583</strain>
    </source>
</reference>
<dbReference type="AlphaFoldDB" id="A0A5P2B4L5"/>
<dbReference type="EMBL" id="CP029193">
    <property type="protein sequence ID" value="QES25502.1"/>
    <property type="molecule type" value="Genomic_DNA"/>
</dbReference>
<sequence>MISGVVGFPWPCSTRPVLLVAESAAAVAELLAGHPDRDGADTNGRERVYSPAPWARDRCRGDILTGPLTGQWAAPPPS</sequence>
<dbReference type="Proteomes" id="UP000323046">
    <property type="component" value="Chromosome"/>
</dbReference>
<evidence type="ECO:0000313" key="2">
    <source>
        <dbReference type="Proteomes" id="UP000323046"/>
    </source>
</evidence>
<protein>
    <submittedName>
        <fullName evidence="1">Uncharacterized protein</fullName>
    </submittedName>
</protein>
<accession>A0A5P2B4L5</accession>
<keyword evidence="2" id="KW-1185">Reference proteome</keyword>
<evidence type="ECO:0000313" key="1">
    <source>
        <dbReference type="EMBL" id="QES25502.1"/>
    </source>
</evidence>
<proteinExistence type="predicted"/>
<organism evidence="1 2">
    <name type="scientific">Streptomyces venezuelae</name>
    <dbReference type="NCBI Taxonomy" id="54571"/>
    <lineage>
        <taxon>Bacteria</taxon>
        <taxon>Bacillati</taxon>
        <taxon>Actinomycetota</taxon>
        <taxon>Actinomycetes</taxon>
        <taxon>Kitasatosporales</taxon>
        <taxon>Streptomycetaceae</taxon>
        <taxon>Streptomyces</taxon>
    </lineage>
</organism>